<dbReference type="RefSeq" id="WP_181759806.1">
    <property type="nucleotide sequence ID" value="NZ_BMCR01000005.1"/>
</dbReference>
<dbReference type="Gene3D" id="3.10.129.10">
    <property type="entry name" value="Hotdog Thioesterase"/>
    <property type="match status" value="1"/>
</dbReference>
<sequence length="141" mass="15664">MTDWQPVADVDFETRSESVAAFAAALAGKPAAVASEPAQRVPATFAFTVLSRPEVLRVLEGLAADRDAVLVHQAQQFEYFAPLLPDSRYRAVIDWHQVPERADRIVVRARLQDTDGAEVQRLRAEIVLFENRRDHEGAPSA</sequence>
<dbReference type="SUPFAM" id="SSF54637">
    <property type="entry name" value="Thioesterase/thiol ester dehydrase-isomerase"/>
    <property type="match status" value="1"/>
</dbReference>
<accession>A0A838XXU1</accession>
<organism evidence="1 2">
    <name type="scientific">Stappia taiwanensis</name>
    <dbReference type="NCBI Taxonomy" id="992267"/>
    <lineage>
        <taxon>Bacteria</taxon>
        <taxon>Pseudomonadati</taxon>
        <taxon>Pseudomonadota</taxon>
        <taxon>Alphaproteobacteria</taxon>
        <taxon>Hyphomicrobiales</taxon>
        <taxon>Stappiaceae</taxon>
        <taxon>Stappia</taxon>
    </lineage>
</organism>
<proteinExistence type="predicted"/>
<reference evidence="1 2" key="1">
    <citation type="submission" date="2020-07" db="EMBL/GenBank/DDBJ databases">
        <authorList>
            <person name="Li M."/>
        </authorList>
    </citation>
    <scope>NUCLEOTIDE SEQUENCE [LARGE SCALE GENOMIC DNA]</scope>
    <source>
        <strain evidence="1 2">DSM 23284</strain>
    </source>
</reference>
<evidence type="ECO:0008006" key="3">
    <source>
        <dbReference type="Google" id="ProtNLM"/>
    </source>
</evidence>
<dbReference type="AlphaFoldDB" id="A0A838XXU1"/>
<name>A0A838XXU1_9HYPH</name>
<dbReference type="Proteomes" id="UP000559404">
    <property type="component" value="Unassembled WGS sequence"/>
</dbReference>
<comment type="caution">
    <text evidence="1">The sequence shown here is derived from an EMBL/GenBank/DDBJ whole genome shotgun (WGS) entry which is preliminary data.</text>
</comment>
<evidence type="ECO:0000313" key="1">
    <source>
        <dbReference type="EMBL" id="MBA4611600.1"/>
    </source>
</evidence>
<dbReference type="InterPro" id="IPR029069">
    <property type="entry name" value="HotDog_dom_sf"/>
</dbReference>
<protein>
    <recommendedName>
        <fullName evidence="3">MaoC family dehydratase</fullName>
    </recommendedName>
</protein>
<reference evidence="1 2" key="2">
    <citation type="submission" date="2020-08" db="EMBL/GenBank/DDBJ databases">
        <title>Stappia taiwanensis sp. nov., isolated from a coastal thermal spring.</title>
        <authorList>
            <person name="Kampfer P."/>
        </authorList>
    </citation>
    <scope>NUCLEOTIDE SEQUENCE [LARGE SCALE GENOMIC DNA]</scope>
    <source>
        <strain evidence="1 2">DSM 23284</strain>
    </source>
</reference>
<keyword evidence="2" id="KW-1185">Reference proteome</keyword>
<dbReference type="EMBL" id="JACEON010000006">
    <property type="protein sequence ID" value="MBA4611600.1"/>
    <property type="molecule type" value="Genomic_DNA"/>
</dbReference>
<gene>
    <name evidence="1" type="ORF">H1W37_08060</name>
</gene>
<evidence type="ECO:0000313" key="2">
    <source>
        <dbReference type="Proteomes" id="UP000559404"/>
    </source>
</evidence>